<keyword evidence="4" id="KW-1185">Reference proteome</keyword>
<protein>
    <recommendedName>
        <fullName evidence="5">Glycosyltransferase family 1 protein</fullName>
    </recommendedName>
</protein>
<dbReference type="AlphaFoldDB" id="A0A0P6X7S0"/>
<dbReference type="STRING" id="360411.AC812_02110"/>
<proteinExistence type="predicted"/>
<accession>A0A0P6X7S0</accession>
<dbReference type="InterPro" id="IPR050194">
    <property type="entry name" value="Glycosyltransferase_grp1"/>
</dbReference>
<evidence type="ECO:0000259" key="1">
    <source>
        <dbReference type="Pfam" id="PF00534"/>
    </source>
</evidence>
<evidence type="ECO:0000259" key="2">
    <source>
        <dbReference type="Pfam" id="PF13439"/>
    </source>
</evidence>
<dbReference type="GO" id="GO:0016757">
    <property type="term" value="F:glycosyltransferase activity"/>
    <property type="evidence" value="ECO:0007669"/>
    <property type="project" value="InterPro"/>
</dbReference>
<dbReference type="SUPFAM" id="SSF53756">
    <property type="entry name" value="UDP-Glycosyltransferase/glycogen phosphorylase"/>
    <property type="match status" value="1"/>
</dbReference>
<dbReference type="RefSeq" id="WP_061916501.1">
    <property type="nucleotide sequence ID" value="NZ_DF967971.1"/>
</dbReference>
<dbReference type="Proteomes" id="UP000050514">
    <property type="component" value="Unassembled WGS sequence"/>
</dbReference>
<name>A0A0P6X7S0_9CHLR</name>
<evidence type="ECO:0000313" key="4">
    <source>
        <dbReference type="Proteomes" id="UP000050514"/>
    </source>
</evidence>
<sequence>MKIGYLAQLSPELRTPPFDGPANHIRHIVHEWQEMGHQILFIGGMGNDYWISKDLKEFSSIRNGQKKFLERPIRKFQTLSRLPYVNYYESQRFSDVILENLSGIDWLYERTSWMSYGGLLAAKKRGLPLILEFNGDPLLDLKSKGQIPGGLQLIISKALFRFTLGQATHIIASGQGWKKNLIEKWSVAQDKISVVENGTVLVNLLRRNELANFQNKNPQAETRIVYLGSFFPWHGTKLAINAFRELLRSGINAHLFMIGSGSDLQETQTLAKQLGIEDRVTFTGSLSPEEYAEILATCEIGLSPYCGWSEFSGLKLFDYKAAGLAIIASGQNGQPETLVHNKTGLIIPPCDEKALLDALKLLANDRKLTISLGQQARMEAEEMHTWRKTAENIISIINQVIEQRK</sequence>
<reference evidence="3 4" key="1">
    <citation type="submission" date="2015-07" db="EMBL/GenBank/DDBJ databases">
        <title>Draft genome of Bellilinea caldifistulae DSM 17877.</title>
        <authorList>
            <person name="Hemp J."/>
            <person name="Ward L.M."/>
            <person name="Pace L.A."/>
            <person name="Fischer W.W."/>
        </authorList>
    </citation>
    <scope>NUCLEOTIDE SEQUENCE [LARGE SCALE GENOMIC DNA]</scope>
    <source>
        <strain evidence="3 4">GOMI-1</strain>
    </source>
</reference>
<evidence type="ECO:0008006" key="5">
    <source>
        <dbReference type="Google" id="ProtNLM"/>
    </source>
</evidence>
<dbReference type="PANTHER" id="PTHR45947:SF3">
    <property type="entry name" value="SULFOQUINOVOSYL TRANSFERASE SQD2"/>
    <property type="match status" value="1"/>
</dbReference>
<dbReference type="OrthoDB" id="9813214at2"/>
<dbReference type="Pfam" id="PF13439">
    <property type="entry name" value="Glyco_transf_4"/>
    <property type="match status" value="1"/>
</dbReference>
<evidence type="ECO:0000313" key="3">
    <source>
        <dbReference type="EMBL" id="KPL78030.1"/>
    </source>
</evidence>
<gene>
    <name evidence="3" type="ORF">AC812_02110</name>
</gene>
<dbReference type="InterPro" id="IPR001296">
    <property type="entry name" value="Glyco_trans_1"/>
</dbReference>
<organism evidence="3 4">
    <name type="scientific">Bellilinea caldifistulae</name>
    <dbReference type="NCBI Taxonomy" id="360411"/>
    <lineage>
        <taxon>Bacteria</taxon>
        <taxon>Bacillati</taxon>
        <taxon>Chloroflexota</taxon>
        <taxon>Anaerolineae</taxon>
        <taxon>Anaerolineales</taxon>
        <taxon>Anaerolineaceae</taxon>
        <taxon>Bellilinea</taxon>
    </lineage>
</organism>
<feature type="domain" description="Glycosyl transferase family 1" evidence="1">
    <location>
        <begin position="213"/>
        <end position="377"/>
    </location>
</feature>
<dbReference type="InterPro" id="IPR028098">
    <property type="entry name" value="Glyco_trans_4-like_N"/>
</dbReference>
<dbReference type="Gene3D" id="3.40.50.2000">
    <property type="entry name" value="Glycogen Phosphorylase B"/>
    <property type="match status" value="2"/>
</dbReference>
<dbReference type="PANTHER" id="PTHR45947">
    <property type="entry name" value="SULFOQUINOVOSYL TRANSFERASE SQD2"/>
    <property type="match status" value="1"/>
</dbReference>
<comment type="caution">
    <text evidence="3">The sequence shown here is derived from an EMBL/GenBank/DDBJ whole genome shotgun (WGS) entry which is preliminary data.</text>
</comment>
<feature type="domain" description="Glycosyltransferase subfamily 4-like N-terminal" evidence="2">
    <location>
        <begin position="19"/>
        <end position="198"/>
    </location>
</feature>
<dbReference type="EMBL" id="LGHJ01000007">
    <property type="protein sequence ID" value="KPL78030.1"/>
    <property type="molecule type" value="Genomic_DNA"/>
</dbReference>
<dbReference type="Pfam" id="PF00534">
    <property type="entry name" value="Glycos_transf_1"/>
    <property type="match status" value="1"/>
</dbReference>
<dbReference type="CDD" id="cd03801">
    <property type="entry name" value="GT4_PimA-like"/>
    <property type="match status" value="1"/>
</dbReference>